<dbReference type="PANTHER" id="PTHR33927">
    <property type="entry name" value="TRANSMEMBRANE PROTEIN"/>
    <property type="match status" value="1"/>
</dbReference>
<accession>A0AAV6HYC4</accession>
<dbReference type="AlphaFoldDB" id="A0AAV6HYC4"/>
<reference evidence="1 2" key="1">
    <citation type="submission" date="2020-08" db="EMBL/GenBank/DDBJ databases">
        <title>Plant Genome Project.</title>
        <authorList>
            <person name="Zhang R.-G."/>
        </authorList>
    </citation>
    <scope>NUCLEOTIDE SEQUENCE [LARGE SCALE GENOMIC DNA]</scope>
    <source>
        <strain evidence="1">WSP0</strain>
        <tissue evidence="1">Leaf</tissue>
    </source>
</reference>
<dbReference type="SUPFAM" id="SSF52343">
    <property type="entry name" value="Ferredoxin reductase-like, C-terminal NADP-linked domain"/>
    <property type="match status" value="1"/>
</dbReference>
<name>A0AAV6HYC4_9ERIC</name>
<dbReference type="InterPro" id="IPR052979">
    <property type="entry name" value="Adenylate-forming_domain"/>
</dbReference>
<gene>
    <name evidence="1" type="ORF">RHGRI_037678</name>
</gene>
<sequence>MINPTIGFTTTSHLDYTNASSNDLLEQWVTFVLWSRTQTSTGPANQVKNHGDLPPSSQELWLTTAITALIIIPWITVRRVKVNVSAPSNHASIIKFKGGVKPGILGRISPSPLSEWHAFGIISDGKQEHMMLAGAVGDFTKSLVSDPPSHLWVRTVHFAGLPYLVNMYDRVLLVATGSGICVFLSWLLQPCATQVCLLWVAKGIEQNFGKEITEWVNGYPKDRMIVHDTAVLGRPNVSQMTIDTARTMGAEVVIVTSNPAGSRDVVNACKAVGIAAFGPIWDS</sequence>
<organism evidence="1 2">
    <name type="scientific">Rhododendron griersonianum</name>
    <dbReference type="NCBI Taxonomy" id="479676"/>
    <lineage>
        <taxon>Eukaryota</taxon>
        <taxon>Viridiplantae</taxon>
        <taxon>Streptophyta</taxon>
        <taxon>Embryophyta</taxon>
        <taxon>Tracheophyta</taxon>
        <taxon>Spermatophyta</taxon>
        <taxon>Magnoliopsida</taxon>
        <taxon>eudicotyledons</taxon>
        <taxon>Gunneridae</taxon>
        <taxon>Pentapetalae</taxon>
        <taxon>asterids</taxon>
        <taxon>Ericales</taxon>
        <taxon>Ericaceae</taxon>
        <taxon>Ericoideae</taxon>
        <taxon>Rhodoreae</taxon>
        <taxon>Rhododendron</taxon>
    </lineage>
</organism>
<dbReference type="InterPro" id="IPR039261">
    <property type="entry name" value="FNR_nucleotide-bd"/>
</dbReference>
<dbReference type="PANTHER" id="PTHR33927:SF1">
    <property type="entry name" value="TRANSMEMBRANE PROTEIN"/>
    <property type="match status" value="1"/>
</dbReference>
<evidence type="ECO:0000313" key="2">
    <source>
        <dbReference type="Proteomes" id="UP000823749"/>
    </source>
</evidence>
<keyword evidence="2" id="KW-1185">Reference proteome</keyword>
<evidence type="ECO:0000313" key="1">
    <source>
        <dbReference type="EMBL" id="KAG5517012.1"/>
    </source>
</evidence>
<dbReference type="EMBL" id="JACTNZ010000013">
    <property type="protein sequence ID" value="KAG5517012.1"/>
    <property type="molecule type" value="Genomic_DNA"/>
</dbReference>
<comment type="caution">
    <text evidence="1">The sequence shown here is derived from an EMBL/GenBank/DDBJ whole genome shotgun (WGS) entry which is preliminary data.</text>
</comment>
<dbReference type="Proteomes" id="UP000823749">
    <property type="component" value="Chromosome 13"/>
</dbReference>
<protein>
    <submittedName>
        <fullName evidence="1">Uncharacterized protein</fullName>
    </submittedName>
</protein>
<proteinExistence type="predicted"/>